<comment type="subcellular location">
    <subcellularLocation>
        <location evidence="2">Membrane</location>
    </subcellularLocation>
</comment>
<reference evidence="18 19" key="1">
    <citation type="submission" date="2020-04" db="EMBL/GenBank/DDBJ databases">
        <title>Rhodospirillaceae bacterium KN72 isolated from deep sea.</title>
        <authorList>
            <person name="Zhang D.-C."/>
        </authorList>
    </citation>
    <scope>NUCLEOTIDE SEQUENCE [LARGE SCALE GENOMIC DNA]</scope>
    <source>
        <strain evidence="18 19">KN72</strain>
    </source>
</reference>
<keyword evidence="9" id="KW-0067">ATP-binding</keyword>
<dbReference type="RefSeq" id="WP_169627162.1">
    <property type="nucleotide sequence ID" value="NZ_JABBNT010000010.1"/>
</dbReference>
<dbReference type="InterPro" id="IPR003594">
    <property type="entry name" value="HATPase_dom"/>
</dbReference>
<dbReference type="Pfam" id="PF00072">
    <property type="entry name" value="Response_reg"/>
    <property type="match status" value="1"/>
</dbReference>
<dbReference type="InterPro" id="IPR003661">
    <property type="entry name" value="HisK_dim/P_dom"/>
</dbReference>
<dbReference type="CDD" id="cd00082">
    <property type="entry name" value="HisKA"/>
    <property type="match status" value="1"/>
</dbReference>
<dbReference type="SMART" id="SM00091">
    <property type="entry name" value="PAS"/>
    <property type="match status" value="1"/>
</dbReference>
<feature type="domain" description="PAS" evidence="17">
    <location>
        <begin position="230"/>
        <end position="276"/>
    </location>
</feature>
<dbReference type="InterPro" id="IPR004358">
    <property type="entry name" value="Sig_transdc_His_kin-like_C"/>
</dbReference>
<dbReference type="InterPro" id="IPR035965">
    <property type="entry name" value="PAS-like_dom_sf"/>
</dbReference>
<dbReference type="InterPro" id="IPR005467">
    <property type="entry name" value="His_kinase_dom"/>
</dbReference>
<evidence type="ECO:0000256" key="13">
    <source>
        <dbReference type="PROSITE-ProRule" id="PRU00169"/>
    </source>
</evidence>
<dbReference type="InterPro" id="IPR000014">
    <property type="entry name" value="PAS"/>
</dbReference>
<keyword evidence="6 14" id="KW-0812">Transmembrane</keyword>
<dbReference type="SUPFAM" id="SSF55874">
    <property type="entry name" value="ATPase domain of HSP90 chaperone/DNA topoisomerase II/histidine kinase"/>
    <property type="match status" value="1"/>
</dbReference>
<evidence type="ECO:0000256" key="8">
    <source>
        <dbReference type="ARBA" id="ARBA00022777"/>
    </source>
</evidence>
<dbReference type="Gene3D" id="1.10.287.130">
    <property type="match status" value="1"/>
</dbReference>
<evidence type="ECO:0000256" key="4">
    <source>
        <dbReference type="ARBA" id="ARBA00022553"/>
    </source>
</evidence>
<dbReference type="PANTHER" id="PTHR43047">
    <property type="entry name" value="TWO-COMPONENT HISTIDINE PROTEIN KINASE"/>
    <property type="match status" value="1"/>
</dbReference>
<name>A0A7Y0HGC9_9PROT</name>
<dbReference type="GO" id="GO:0000155">
    <property type="term" value="F:phosphorelay sensor kinase activity"/>
    <property type="evidence" value="ECO:0007669"/>
    <property type="project" value="InterPro"/>
</dbReference>
<dbReference type="EMBL" id="JABBNT010000010">
    <property type="protein sequence ID" value="NMM46746.1"/>
    <property type="molecule type" value="Genomic_DNA"/>
</dbReference>
<dbReference type="Pfam" id="PF00512">
    <property type="entry name" value="HisKA"/>
    <property type="match status" value="1"/>
</dbReference>
<evidence type="ECO:0000256" key="7">
    <source>
        <dbReference type="ARBA" id="ARBA00022741"/>
    </source>
</evidence>
<evidence type="ECO:0000256" key="6">
    <source>
        <dbReference type="ARBA" id="ARBA00022692"/>
    </source>
</evidence>
<keyword evidence="11" id="KW-0902">Two-component regulatory system</keyword>
<keyword evidence="19" id="KW-1185">Reference proteome</keyword>
<dbReference type="PANTHER" id="PTHR43047:SF64">
    <property type="entry name" value="HISTIDINE KINASE CONTAINING CHEY-HOMOLOGOUS RECEIVER DOMAIN AND PAS DOMAIN-RELATED"/>
    <property type="match status" value="1"/>
</dbReference>
<keyword evidence="12 14" id="KW-0472">Membrane</keyword>
<dbReference type="Gene3D" id="3.30.450.20">
    <property type="entry name" value="PAS domain"/>
    <property type="match status" value="1"/>
</dbReference>
<feature type="domain" description="Histidine kinase" evidence="15">
    <location>
        <begin position="369"/>
        <end position="593"/>
    </location>
</feature>
<evidence type="ECO:0000259" key="17">
    <source>
        <dbReference type="PROSITE" id="PS50112"/>
    </source>
</evidence>
<dbReference type="AlphaFoldDB" id="A0A7Y0HGC9"/>
<dbReference type="Proteomes" id="UP000539372">
    <property type="component" value="Unassembled WGS sequence"/>
</dbReference>
<dbReference type="PRINTS" id="PR00344">
    <property type="entry name" value="BCTRLSENSOR"/>
</dbReference>
<evidence type="ECO:0000256" key="11">
    <source>
        <dbReference type="ARBA" id="ARBA00023012"/>
    </source>
</evidence>
<dbReference type="GO" id="GO:0016020">
    <property type="term" value="C:membrane"/>
    <property type="evidence" value="ECO:0007669"/>
    <property type="project" value="UniProtKB-SubCell"/>
</dbReference>
<feature type="domain" description="Response regulatory" evidence="16">
    <location>
        <begin position="615"/>
        <end position="730"/>
    </location>
</feature>
<dbReference type="GO" id="GO:0005524">
    <property type="term" value="F:ATP binding"/>
    <property type="evidence" value="ECO:0007669"/>
    <property type="project" value="UniProtKB-KW"/>
</dbReference>
<dbReference type="PROSITE" id="PS50109">
    <property type="entry name" value="HIS_KIN"/>
    <property type="match status" value="1"/>
</dbReference>
<dbReference type="CDD" id="cd16922">
    <property type="entry name" value="HATPase_EvgS-ArcB-TorS-like"/>
    <property type="match status" value="1"/>
</dbReference>
<feature type="transmembrane region" description="Helical" evidence="14">
    <location>
        <begin position="190"/>
        <end position="214"/>
    </location>
</feature>
<keyword evidence="8" id="KW-0418">Kinase</keyword>
<dbReference type="CDD" id="cd17546">
    <property type="entry name" value="REC_hyHK_CKI1_RcsC-like"/>
    <property type="match status" value="1"/>
</dbReference>
<dbReference type="PROSITE" id="PS50112">
    <property type="entry name" value="PAS"/>
    <property type="match status" value="1"/>
</dbReference>
<dbReference type="EC" id="2.7.13.3" evidence="3"/>
<dbReference type="InterPro" id="IPR011006">
    <property type="entry name" value="CheY-like_superfamily"/>
</dbReference>
<evidence type="ECO:0000259" key="16">
    <source>
        <dbReference type="PROSITE" id="PS50110"/>
    </source>
</evidence>
<dbReference type="SMART" id="SM00388">
    <property type="entry name" value="HisKA"/>
    <property type="match status" value="1"/>
</dbReference>
<protein>
    <recommendedName>
        <fullName evidence="3">histidine kinase</fullName>
        <ecNumber evidence="3">2.7.13.3</ecNumber>
    </recommendedName>
</protein>
<dbReference type="SUPFAM" id="SSF52172">
    <property type="entry name" value="CheY-like"/>
    <property type="match status" value="1"/>
</dbReference>
<feature type="transmembrane region" description="Helical" evidence="14">
    <location>
        <begin position="12"/>
        <end position="33"/>
    </location>
</feature>
<dbReference type="SMART" id="SM00448">
    <property type="entry name" value="REC"/>
    <property type="match status" value="1"/>
</dbReference>
<evidence type="ECO:0000256" key="2">
    <source>
        <dbReference type="ARBA" id="ARBA00004370"/>
    </source>
</evidence>
<sequence length="730" mass="80182">MQSDPSGNRRWFAVVVGIAAFSLICMMAFGFTLSQKLRESESAWNRTYQSDLDAVTSLNRLRAIIGYGGFIHDFKNYVLRRDQVYLDRTKDDRERYLAESARLRSLLVTDAERHALSVIDATFQEYFDRFETVTALNPEMPAADLDDIVAVDDGPALAALKTLLTSVGQRRKAETQLAADVFSVSSSFSYLGAAVGILILVSSGFSLWFLVLALRSNRELSKLLRQNDVLFDESPDALIYVGDDGRIKQANAQAAQLFGYSQDELAAMSVDQLVPERFRANHARLREGYLSAPKSRPMGRTLELRGLKKSGVEVPVDISLSYIPDAELGGTVILIVRDVTVHQKMQDELRKATAAAESSDQAKSAFLANMSHEIRTPLTGVLGMADLLEKSDLNDQQRVYVNTLRKSGGHLSSILNDILDLSKMDAGKLVLHHDEMDVPALFASVESIFYHQAREKGIDLHFTPIDGDADTVFLGDQVRVRQVLFNLVGNAVKFTEKGAVTVSCSVLPDPEAADHIGLTITVQDTGIGMNADVLKTVFDPFEQAQSRRNRSFEGSGLGLSICKRLVDAMNGTIDVDSTPGSGSTFTVMLPFRKTARKSVAPARPESAPATTKGVSILVADDNPVNRMLLEQMLQGFGHSVTLAEDGEEAFDLFKKDSFDAVLLDIHMPKLDGLETLAKMQEYGIKDGTVLIAITADVVPENVSRFLEAGFQKFVAKPIDWDALNKAILKT</sequence>
<keyword evidence="4 13" id="KW-0597">Phosphoprotein</keyword>
<dbReference type="Gene3D" id="3.40.50.2300">
    <property type="match status" value="1"/>
</dbReference>
<comment type="caution">
    <text evidence="18">The sequence shown here is derived from an EMBL/GenBank/DDBJ whole genome shotgun (WGS) entry which is preliminary data.</text>
</comment>
<evidence type="ECO:0000256" key="3">
    <source>
        <dbReference type="ARBA" id="ARBA00012438"/>
    </source>
</evidence>
<gene>
    <name evidence="18" type="ORF">HH303_19820</name>
</gene>
<dbReference type="CDD" id="cd00130">
    <property type="entry name" value="PAS"/>
    <property type="match status" value="1"/>
</dbReference>
<evidence type="ECO:0000256" key="1">
    <source>
        <dbReference type="ARBA" id="ARBA00000085"/>
    </source>
</evidence>
<dbReference type="FunFam" id="3.30.565.10:FF:000010">
    <property type="entry name" value="Sensor histidine kinase RcsC"/>
    <property type="match status" value="1"/>
</dbReference>
<dbReference type="Gene3D" id="3.30.565.10">
    <property type="entry name" value="Histidine kinase-like ATPase, C-terminal domain"/>
    <property type="match status" value="1"/>
</dbReference>
<dbReference type="InterPro" id="IPR001789">
    <property type="entry name" value="Sig_transdc_resp-reg_receiver"/>
</dbReference>
<dbReference type="InterPro" id="IPR036890">
    <property type="entry name" value="HATPase_C_sf"/>
</dbReference>
<organism evidence="18 19">
    <name type="scientific">Pacificispira spongiicola</name>
    <dbReference type="NCBI Taxonomy" id="2729598"/>
    <lineage>
        <taxon>Bacteria</taxon>
        <taxon>Pseudomonadati</taxon>
        <taxon>Pseudomonadota</taxon>
        <taxon>Alphaproteobacteria</taxon>
        <taxon>Rhodospirillales</taxon>
        <taxon>Rhodospirillaceae</taxon>
        <taxon>Pacificispira</taxon>
    </lineage>
</organism>
<keyword evidence="7" id="KW-0547">Nucleotide-binding</keyword>
<keyword evidence="5" id="KW-0808">Transferase</keyword>
<evidence type="ECO:0000256" key="5">
    <source>
        <dbReference type="ARBA" id="ARBA00022679"/>
    </source>
</evidence>
<evidence type="ECO:0000256" key="14">
    <source>
        <dbReference type="SAM" id="Phobius"/>
    </source>
</evidence>
<comment type="catalytic activity">
    <reaction evidence="1">
        <text>ATP + protein L-histidine = ADP + protein N-phospho-L-histidine.</text>
        <dbReference type="EC" id="2.7.13.3"/>
    </reaction>
</comment>
<dbReference type="NCBIfam" id="TIGR00229">
    <property type="entry name" value="sensory_box"/>
    <property type="match status" value="1"/>
</dbReference>
<dbReference type="SUPFAM" id="SSF55785">
    <property type="entry name" value="PYP-like sensor domain (PAS domain)"/>
    <property type="match status" value="1"/>
</dbReference>
<proteinExistence type="predicted"/>
<evidence type="ECO:0000256" key="12">
    <source>
        <dbReference type="ARBA" id="ARBA00023136"/>
    </source>
</evidence>
<evidence type="ECO:0000313" key="19">
    <source>
        <dbReference type="Proteomes" id="UP000539372"/>
    </source>
</evidence>
<dbReference type="FunFam" id="1.10.287.130:FF:000004">
    <property type="entry name" value="Ethylene receptor 1"/>
    <property type="match status" value="1"/>
</dbReference>
<feature type="modified residue" description="4-aspartylphosphate" evidence="13">
    <location>
        <position position="664"/>
    </location>
</feature>
<evidence type="ECO:0000259" key="15">
    <source>
        <dbReference type="PROSITE" id="PS50109"/>
    </source>
</evidence>
<evidence type="ECO:0000256" key="9">
    <source>
        <dbReference type="ARBA" id="ARBA00022840"/>
    </source>
</evidence>
<dbReference type="PROSITE" id="PS50110">
    <property type="entry name" value="RESPONSE_REGULATORY"/>
    <property type="match status" value="1"/>
</dbReference>
<dbReference type="SMART" id="SM00387">
    <property type="entry name" value="HATPase_c"/>
    <property type="match status" value="1"/>
</dbReference>
<evidence type="ECO:0000313" key="18">
    <source>
        <dbReference type="EMBL" id="NMM46746.1"/>
    </source>
</evidence>
<dbReference type="SUPFAM" id="SSF47384">
    <property type="entry name" value="Homodimeric domain of signal transducing histidine kinase"/>
    <property type="match status" value="1"/>
</dbReference>
<dbReference type="Pfam" id="PF13426">
    <property type="entry name" value="PAS_9"/>
    <property type="match status" value="1"/>
</dbReference>
<dbReference type="InterPro" id="IPR036097">
    <property type="entry name" value="HisK_dim/P_sf"/>
</dbReference>
<accession>A0A7Y0HGC9</accession>
<keyword evidence="10 14" id="KW-1133">Transmembrane helix</keyword>
<dbReference type="Pfam" id="PF02518">
    <property type="entry name" value="HATPase_c"/>
    <property type="match status" value="1"/>
</dbReference>
<evidence type="ECO:0000256" key="10">
    <source>
        <dbReference type="ARBA" id="ARBA00022989"/>
    </source>
</evidence>